<comment type="caution">
    <text evidence="3">The sequence shown here is derived from an EMBL/GenBank/DDBJ whole genome shotgun (WGS) entry which is preliminary data.</text>
</comment>
<proteinExistence type="predicted"/>
<evidence type="ECO:0000313" key="4">
    <source>
        <dbReference type="Proteomes" id="UP000034507"/>
    </source>
</evidence>
<protein>
    <submittedName>
        <fullName evidence="3">Coiled-coil</fullName>
    </submittedName>
</protein>
<gene>
    <name evidence="3" type="ORF">UU77_C0001G0026</name>
</gene>
<dbReference type="Proteomes" id="UP000034507">
    <property type="component" value="Unassembled WGS sequence"/>
</dbReference>
<feature type="transmembrane region" description="Helical" evidence="1">
    <location>
        <begin position="149"/>
        <end position="170"/>
    </location>
</feature>
<dbReference type="EMBL" id="LCBX01000001">
    <property type="protein sequence ID" value="KKS21531.1"/>
    <property type="molecule type" value="Genomic_DNA"/>
</dbReference>
<feature type="domain" description="SHOCT" evidence="2">
    <location>
        <begin position="184"/>
        <end position="210"/>
    </location>
</feature>
<dbReference type="AlphaFoldDB" id="A0A0G0ZHI8"/>
<evidence type="ECO:0000259" key="2">
    <source>
        <dbReference type="Pfam" id="PF09851"/>
    </source>
</evidence>
<organism evidence="3 4">
    <name type="scientific">candidate division WWE3 bacterium GW2011_GWC1_41_7</name>
    <dbReference type="NCBI Taxonomy" id="1619119"/>
    <lineage>
        <taxon>Bacteria</taxon>
        <taxon>Katanobacteria</taxon>
    </lineage>
</organism>
<evidence type="ECO:0000256" key="1">
    <source>
        <dbReference type="SAM" id="Phobius"/>
    </source>
</evidence>
<dbReference type="Pfam" id="PF09851">
    <property type="entry name" value="SHOCT"/>
    <property type="match status" value="1"/>
</dbReference>
<keyword evidence="1" id="KW-0812">Transmembrane</keyword>
<reference evidence="3 4" key="1">
    <citation type="journal article" date="2015" name="Nature">
        <title>rRNA introns, odd ribosomes, and small enigmatic genomes across a large radiation of phyla.</title>
        <authorList>
            <person name="Brown C.T."/>
            <person name="Hug L.A."/>
            <person name="Thomas B.C."/>
            <person name="Sharon I."/>
            <person name="Castelle C.J."/>
            <person name="Singh A."/>
            <person name="Wilkins M.J."/>
            <person name="Williams K.H."/>
            <person name="Banfield J.F."/>
        </authorList>
    </citation>
    <scope>NUCLEOTIDE SEQUENCE [LARGE SCALE GENOMIC DNA]</scope>
</reference>
<evidence type="ECO:0000313" key="3">
    <source>
        <dbReference type="EMBL" id="KKS21531.1"/>
    </source>
</evidence>
<dbReference type="PATRIC" id="fig|1619119.3.peg.27"/>
<keyword evidence="1" id="KW-0472">Membrane</keyword>
<dbReference type="InterPro" id="IPR018649">
    <property type="entry name" value="SHOCT"/>
</dbReference>
<keyword evidence="1" id="KW-1133">Transmembrane helix</keyword>
<sequence>MKKLLLIIITFSLIPLLNRISYAQENNHTAREEAEGKVIWERIQSKETSCENLSDENFGALGEYFMGQMVGDSHEAMNTMMERMMGKEGEEQMHIIMGKRLSGCDTSAQVPQSGSGFMPMMWMMGSAGSPQAEGGVYPMMGYGWNGFNTFGWVFMIFFWLLLVLGVIALIRYLSKSGPSKEGQTPLDILKARYARGEINQKEFEEMKKDLT</sequence>
<accession>A0A0G0ZHI8</accession>
<name>A0A0G0ZHI8_UNCKA</name>